<dbReference type="GO" id="GO:0008967">
    <property type="term" value="F:phosphoglycolate phosphatase activity"/>
    <property type="evidence" value="ECO:0007669"/>
    <property type="project" value="UniProtKB-EC"/>
</dbReference>
<dbReference type="Proteomes" id="UP000070053">
    <property type="component" value="Unassembled WGS sequence"/>
</dbReference>
<comment type="caution">
    <text evidence="1">The sequence shown here is derived from an EMBL/GenBank/DDBJ whole genome shotgun (WGS) entry which is preliminary data.</text>
</comment>
<reference evidence="1 2" key="1">
    <citation type="submission" date="2016-01" db="EMBL/GenBank/DDBJ databases">
        <title>Highly variable Streptococcus oralis are common among viridans streptococci isolated from primates.</title>
        <authorList>
            <person name="Denapaite D."/>
            <person name="Rieger M."/>
            <person name="Koendgen S."/>
            <person name="Brueckner R."/>
            <person name="Ochigava I."/>
            <person name="Kappeler P."/>
            <person name="Maetz-Rensing K."/>
            <person name="Leendertz F."/>
            <person name="Hakenbeck R."/>
        </authorList>
    </citation>
    <scope>NUCLEOTIDE SEQUENCE [LARGE SCALE GENOMIC DNA]</scope>
    <source>
        <strain evidence="1 2">DD21</strain>
    </source>
</reference>
<dbReference type="EMBL" id="LQZP01000529">
    <property type="protein sequence ID" value="KXT88810.1"/>
    <property type="molecule type" value="Genomic_DNA"/>
</dbReference>
<evidence type="ECO:0000313" key="2">
    <source>
        <dbReference type="Proteomes" id="UP000070053"/>
    </source>
</evidence>
<dbReference type="PATRIC" id="fig|1303.81.peg.2356"/>
<dbReference type="SUPFAM" id="SSF56784">
    <property type="entry name" value="HAD-like"/>
    <property type="match status" value="1"/>
</dbReference>
<dbReference type="EC" id="3.1.3.18" evidence="1"/>
<gene>
    <name evidence="1" type="ORF">SORDD21_01861</name>
</gene>
<sequence>MKYIFFDLDGTLVDSSEGIETTFLHTFKLLGVPAPDKETIRTFMGPPLEVTFTNHLPKELVTKAVEIYRTYYKETGQQQTYLYPGIKELLQQLKELGYHLFITTSKNQEVSLEIAHSLGISDCFEGIYGSTPGSMHKADIIQRVLVDHQIPKEEACIVGDTKFDIIGGKTIGIHTIAVSWGFAPLDQLKEQLPDTILDSPLELLAYLNS</sequence>
<dbReference type="Gene3D" id="1.10.150.240">
    <property type="entry name" value="Putative phosphatase, domain 2"/>
    <property type="match status" value="1"/>
</dbReference>
<dbReference type="Gene3D" id="3.40.50.1000">
    <property type="entry name" value="HAD superfamily/HAD-like"/>
    <property type="match status" value="1"/>
</dbReference>
<proteinExistence type="predicted"/>
<dbReference type="PANTHER" id="PTHR43434:SF20">
    <property type="entry name" value="5'-NUCLEOTIDASE"/>
    <property type="match status" value="1"/>
</dbReference>
<keyword evidence="1" id="KW-0378">Hydrolase</keyword>
<name>A0A139PGT0_STROR</name>
<dbReference type="InterPro" id="IPR023214">
    <property type="entry name" value="HAD_sf"/>
</dbReference>
<dbReference type="InterPro" id="IPR036412">
    <property type="entry name" value="HAD-like_sf"/>
</dbReference>
<dbReference type="GO" id="GO:0004713">
    <property type="term" value="F:protein tyrosine kinase activity"/>
    <property type="evidence" value="ECO:0007669"/>
    <property type="project" value="TreeGrafter"/>
</dbReference>
<evidence type="ECO:0000313" key="1">
    <source>
        <dbReference type="EMBL" id="KXT88810.1"/>
    </source>
</evidence>
<dbReference type="InterPro" id="IPR041492">
    <property type="entry name" value="HAD_2"/>
</dbReference>
<dbReference type="SFLD" id="SFLDS00003">
    <property type="entry name" value="Haloacid_Dehalogenase"/>
    <property type="match status" value="1"/>
</dbReference>
<dbReference type="GO" id="GO:0005829">
    <property type="term" value="C:cytosol"/>
    <property type="evidence" value="ECO:0007669"/>
    <property type="project" value="TreeGrafter"/>
</dbReference>
<dbReference type="PANTHER" id="PTHR43434">
    <property type="entry name" value="PHOSPHOGLYCOLATE PHOSPHATASE"/>
    <property type="match status" value="1"/>
</dbReference>
<dbReference type="InterPro" id="IPR050155">
    <property type="entry name" value="HAD-like_hydrolase_sf"/>
</dbReference>
<dbReference type="InterPro" id="IPR023198">
    <property type="entry name" value="PGP-like_dom2"/>
</dbReference>
<dbReference type="SFLD" id="SFLDG01129">
    <property type="entry name" value="C1.5:_HAD__Beta-PGM__Phosphata"/>
    <property type="match status" value="1"/>
</dbReference>
<protein>
    <submittedName>
        <fullName evidence="1">Phosphoglycolate phosphatase</fullName>
        <ecNumber evidence="1">3.1.3.18</ecNumber>
    </submittedName>
</protein>
<organism evidence="1 2">
    <name type="scientific">Streptococcus oralis</name>
    <dbReference type="NCBI Taxonomy" id="1303"/>
    <lineage>
        <taxon>Bacteria</taxon>
        <taxon>Bacillati</taxon>
        <taxon>Bacillota</taxon>
        <taxon>Bacilli</taxon>
        <taxon>Lactobacillales</taxon>
        <taxon>Streptococcaceae</taxon>
        <taxon>Streptococcus</taxon>
    </lineage>
</organism>
<dbReference type="Pfam" id="PF13419">
    <property type="entry name" value="HAD_2"/>
    <property type="match status" value="1"/>
</dbReference>
<dbReference type="SFLD" id="SFLDG01135">
    <property type="entry name" value="C1.5.6:_HAD__Beta-PGM__Phospha"/>
    <property type="match status" value="1"/>
</dbReference>
<accession>A0A139PGT0</accession>
<dbReference type="AlphaFoldDB" id="A0A139PGT0"/>
<dbReference type="OrthoDB" id="9792518at2"/>